<sequence>MDPTLSLQRWQQAFEDHPISTTRSIEKQLRANVANNRERLRGLVGGNYRDLLSTADQIVSLDRKTRATESRISDLGQLCSPPSKPETHTTSTHSQTIAELWLLQRCLDATKSSVSQGDLLRAAHTLVISRLLLKSLSNKDDKPASLDILQGRVTSLRRHTLLRIDTILSSPHSSSAKLVRSACAYCLITSASSADAFKYAQRLRLERLRKTIEVKHIEPHIAVGVLRYLLSTSQVLRRVFGTALTDALSTIQRRPILLNIDLVGSDLAGSNDILGLISDDIRSFSPYFKRDPVSASDFTRSLELWTSEACEILAAALDQQLSCISDVSEVLGLRRELYTVLLPLYFNSTSCAAIHQTVQQKATDRIGALVTKHMSELGIIAQKIIEAQSDDSQSLELWRSEVATMSVAGGGAAFLNHVHRRYHGTTSHMLNLSRSLNQWIALVQHTSAAFESSRLVRWRDLLEEPDDEQEDEAAELIEGLARSDPDTFSTQSRSSLKTCVAAFESKLVQAASLCLKDEADVTGSVHYLRAIRTTLHPLRQAFPEEAGLVDLASIVPELYARVAEEVVERVLAPLKEGSDQESAAPLIDNLPSPSAFNLLQALCTTMTDVGGSDVWSRAAVAGLKTQMRAKVLTEDSPFIRNEFDQAYLGCALGSTKEVTPQAALPEKEKAAREYWTRTKLLFGALAD</sequence>
<protein>
    <recommendedName>
        <fullName evidence="3">Conserved oligomeric Golgi complex subunit 1</fullName>
    </recommendedName>
</protein>
<dbReference type="HOGENOM" id="CLU_008451_0_0_1"/>
<dbReference type="Proteomes" id="UP000030752">
    <property type="component" value="Unassembled WGS sequence"/>
</dbReference>
<dbReference type="PANTHER" id="PTHR31658">
    <property type="entry name" value="CONSERVED OLIGOMERIC GOLGI COMPLEX SUBUNIT 1"/>
    <property type="match status" value="1"/>
</dbReference>
<gene>
    <name evidence="9" type="ORF">HMPREF1541_04595</name>
</gene>
<dbReference type="eggNOG" id="ENOG502RN59">
    <property type="taxonomic scope" value="Eukaryota"/>
</dbReference>
<dbReference type="Pfam" id="PF08700">
    <property type="entry name" value="VPS51_Exo84_N"/>
    <property type="match status" value="1"/>
</dbReference>
<dbReference type="GO" id="GO:0015031">
    <property type="term" value="P:protein transport"/>
    <property type="evidence" value="ECO:0007669"/>
    <property type="project" value="UniProtKB-KW"/>
</dbReference>
<evidence type="ECO:0000256" key="4">
    <source>
        <dbReference type="ARBA" id="ARBA00022448"/>
    </source>
</evidence>
<dbReference type="GO" id="GO:0000139">
    <property type="term" value="C:Golgi membrane"/>
    <property type="evidence" value="ECO:0007669"/>
    <property type="project" value="UniProtKB-SubCell"/>
</dbReference>
<dbReference type="AlphaFoldDB" id="W2RX86"/>
<accession>W2RX86</accession>
<dbReference type="PANTHER" id="PTHR31658:SF0">
    <property type="entry name" value="CONSERVED OLIGOMERIC GOLGI COMPLEX SUBUNIT 1"/>
    <property type="match status" value="1"/>
</dbReference>
<evidence type="ECO:0000256" key="3">
    <source>
        <dbReference type="ARBA" id="ARBA00020978"/>
    </source>
</evidence>
<evidence type="ECO:0000256" key="5">
    <source>
        <dbReference type="ARBA" id="ARBA00022927"/>
    </source>
</evidence>
<dbReference type="InParanoid" id="W2RX86"/>
<evidence type="ECO:0000313" key="9">
    <source>
        <dbReference type="EMBL" id="ETN40319.1"/>
    </source>
</evidence>
<evidence type="ECO:0000256" key="2">
    <source>
        <dbReference type="ARBA" id="ARBA00006653"/>
    </source>
</evidence>
<dbReference type="EMBL" id="KB822720">
    <property type="protein sequence ID" value="ETN40319.1"/>
    <property type="molecule type" value="Genomic_DNA"/>
</dbReference>
<dbReference type="InterPro" id="IPR033370">
    <property type="entry name" value="COG1"/>
</dbReference>
<keyword evidence="4" id="KW-0813">Transport</keyword>
<proteinExistence type="inferred from homology"/>
<dbReference type="GO" id="GO:0006891">
    <property type="term" value="P:intra-Golgi vesicle-mediated transport"/>
    <property type="evidence" value="ECO:0007669"/>
    <property type="project" value="InterPro"/>
</dbReference>
<dbReference type="GO" id="GO:0017119">
    <property type="term" value="C:Golgi transport complex"/>
    <property type="evidence" value="ECO:0007669"/>
    <property type="project" value="InterPro"/>
</dbReference>
<dbReference type="GeneID" id="19971934"/>
<comment type="subcellular location">
    <subcellularLocation>
        <location evidence="1">Golgi apparatus membrane</location>
        <topology evidence="1">Peripheral membrane protein</topology>
    </subcellularLocation>
</comment>
<evidence type="ECO:0000256" key="8">
    <source>
        <dbReference type="SAM" id="MobiDB-lite"/>
    </source>
</evidence>
<name>W2RX86_CYPE1</name>
<dbReference type="STRING" id="1220924.W2RX86"/>
<keyword evidence="10" id="KW-1185">Reference proteome</keyword>
<reference evidence="9 10" key="1">
    <citation type="submission" date="2013-03" db="EMBL/GenBank/DDBJ databases">
        <title>The Genome Sequence of Phialophora europaea CBS 101466.</title>
        <authorList>
            <consortium name="The Broad Institute Genomics Platform"/>
            <person name="Cuomo C."/>
            <person name="de Hoog S."/>
            <person name="Gorbushina A."/>
            <person name="Walker B."/>
            <person name="Young S.K."/>
            <person name="Zeng Q."/>
            <person name="Gargeya S."/>
            <person name="Fitzgerald M."/>
            <person name="Haas B."/>
            <person name="Abouelleil A."/>
            <person name="Allen A.W."/>
            <person name="Alvarado L."/>
            <person name="Arachchi H.M."/>
            <person name="Berlin A.M."/>
            <person name="Chapman S.B."/>
            <person name="Gainer-Dewar J."/>
            <person name="Goldberg J."/>
            <person name="Griggs A."/>
            <person name="Gujja S."/>
            <person name="Hansen M."/>
            <person name="Howarth C."/>
            <person name="Imamovic A."/>
            <person name="Ireland A."/>
            <person name="Larimer J."/>
            <person name="McCowan C."/>
            <person name="Murphy C."/>
            <person name="Pearson M."/>
            <person name="Poon T.W."/>
            <person name="Priest M."/>
            <person name="Roberts A."/>
            <person name="Saif S."/>
            <person name="Shea T."/>
            <person name="Sisk P."/>
            <person name="Sykes S."/>
            <person name="Wortman J."/>
            <person name="Nusbaum C."/>
            <person name="Birren B."/>
        </authorList>
    </citation>
    <scope>NUCLEOTIDE SEQUENCE [LARGE SCALE GENOMIC DNA]</scope>
    <source>
        <strain evidence="9 10">CBS 101466</strain>
    </source>
</reference>
<keyword evidence="5" id="KW-0653">Protein transport</keyword>
<feature type="region of interest" description="Disordered" evidence="8">
    <location>
        <begin position="71"/>
        <end position="92"/>
    </location>
</feature>
<evidence type="ECO:0000313" key="10">
    <source>
        <dbReference type="Proteomes" id="UP000030752"/>
    </source>
</evidence>
<organism evidence="9 10">
    <name type="scientific">Cyphellophora europaea (strain CBS 101466)</name>
    <name type="common">Phialophora europaea</name>
    <dbReference type="NCBI Taxonomy" id="1220924"/>
    <lineage>
        <taxon>Eukaryota</taxon>
        <taxon>Fungi</taxon>
        <taxon>Dikarya</taxon>
        <taxon>Ascomycota</taxon>
        <taxon>Pezizomycotina</taxon>
        <taxon>Eurotiomycetes</taxon>
        <taxon>Chaetothyriomycetidae</taxon>
        <taxon>Chaetothyriales</taxon>
        <taxon>Cyphellophoraceae</taxon>
        <taxon>Cyphellophora</taxon>
    </lineage>
</organism>
<dbReference type="RefSeq" id="XP_008717162.1">
    <property type="nucleotide sequence ID" value="XM_008718940.1"/>
</dbReference>
<evidence type="ECO:0000256" key="6">
    <source>
        <dbReference type="ARBA" id="ARBA00023034"/>
    </source>
</evidence>
<dbReference type="VEuPathDB" id="FungiDB:HMPREF1541_04595"/>
<evidence type="ECO:0000256" key="7">
    <source>
        <dbReference type="ARBA" id="ARBA00023136"/>
    </source>
</evidence>
<keyword evidence="7" id="KW-0472">Membrane</keyword>
<dbReference type="OrthoDB" id="46189at2759"/>
<keyword evidence="6" id="KW-0333">Golgi apparatus</keyword>
<evidence type="ECO:0000256" key="1">
    <source>
        <dbReference type="ARBA" id="ARBA00004395"/>
    </source>
</evidence>
<comment type="similarity">
    <text evidence="2">Belongs to the COG1 family.</text>
</comment>